<evidence type="ECO:0000256" key="1">
    <source>
        <dbReference type="SAM" id="MobiDB-lite"/>
    </source>
</evidence>
<keyword evidence="2" id="KW-0472">Membrane</keyword>
<keyword evidence="4" id="KW-1185">Reference proteome</keyword>
<evidence type="ECO:0008006" key="5">
    <source>
        <dbReference type="Google" id="ProtNLM"/>
    </source>
</evidence>
<proteinExistence type="predicted"/>
<feature type="transmembrane region" description="Helical" evidence="2">
    <location>
        <begin position="12"/>
        <end position="33"/>
    </location>
</feature>
<sequence length="226" mass="24550">MPPRGSKSAIPIFVFLGLVLVFLPIAALVCVCLQRCHQRRQLENSRARTAHAVAENMHRWSKFSPIEMGDLQPPPPPPAAVAIKPIRGMSVGKRPTHYMHGALGAHEENEHGNPRGQTAQTPTRVDEPRVEARSPAARSPISGPPPPLHSPRYDLQAALGSEDSPASVRTGGERQASLGDAPRVKSQKVSPQEAALAYHAGERPAMPESEAGYLAHGRQQLPRRWL</sequence>
<dbReference type="OrthoDB" id="4159131at2759"/>
<organism evidence="3 4">
    <name type="scientific">Cladophialophora carrionii</name>
    <dbReference type="NCBI Taxonomy" id="86049"/>
    <lineage>
        <taxon>Eukaryota</taxon>
        <taxon>Fungi</taxon>
        <taxon>Dikarya</taxon>
        <taxon>Ascomycota</taxon>
        <taxon>Pezizomycotina</taxon>
        <taxon>Eurotiomycetes</taxon>
        <taxon>Chaetothyriomycetidae</taxon>
        <taxon>Chaetothyriales</taxon>
        <taxon>Herpotrichiellaceae</taxon>
        <taxon>Cladophialophora</taxon>
    </lineage>
</organism>
<reference evidence="4" key="1">
    <citation type="submission" date="2015-07" db="EMBL/GenBank/DDBJ databases">
        <authorList>
            <person name="Teixeira M.M."/>
            <person name="Souza R.C."/>
            <person name="Almeida L.G."/>
            <person name="Vicente V.A."/>
            <person name="de Hoog S."/>
            <person name="Bocca A.L."/>
            <person name="de Almeida S.R."/>
            <person name="Vasconcelos A.T."/>
            <person name="Felipe M.S."/>
        </authorList>
    </citation>
    <scope>NUCLEOTIDE SEQUENCE [LARGE SCALE GENOMIC DNA]</scope>
    <source>
        <strain evidence="4">KSF</strain>
    </source>
</reference>
<evidence type="ECO:0000256" key="2">
    <source>
        <dbReference type="SAM" id="Phobius"/>
    </source>
</evidence>
<dbReference type="VEuPathDB" id="FungiDB:G647_05078"/>
<comment type="caution">
    <text evidence="3">The sequence shown here is derived from an EMBL/GenBank/DDBJ whole genome shotgun (WGS) entry which is preliminary data.</text>
</comment>
<gene>
    <name evidence="3" type="ORF">CLCR_03120</name>
</gene>
<protein>
    <recommendedName>
        <fullName evidence="5">Transmembrane protein</fullName>
    </recommendedName>
</protein>
<dbReference type="EMBL" id="LGRB01000003">
    <property type="protein sequence ID" value="OCT54983.1"/>
    <property type="molecule type" value="Genomic_DNA"/>
</dbReference>
<keyword evidence="2" id="KW-1133">Transmembrane helix</keyword>
<dbReference type="VEuPathDB" id="FungiDB:CLCR_03120"/>
<evidence type="ECO:0000313" key="4">
    <source>
        <dbReference type="Proteomes" id="UP000094526"/>
    </source>
</evidence>
<evidence type="ECO:0000313" key="3">
    <source>
        <dbReference type="EMBL" id="OCT54983.1"/>
    </source>
</evidence>
<dbReference type="AlphaFoldDB" id="A0A1C1D260"/>
<name>A0A1C1D260_9EURO</name>
<keyword evidence="2" id="KW-0812">Transmembrane</keyword>
<dbReference type="Proteomes" id="UP000094526">
    <property type="component" value="Unassembled WGS sequence"/>
</dbReference>
<accession>A0A1C1D260</accession>
<feature type="region of interest" description="Disordered" evidence="1">
    <location>
        <begin position="106"/>
        <end position="226"/>
    </location>
</feature>